<organism evidence="3 4">
    <name type="scientific">Streptomyces salinarius</name>
    <dbReference type="NCBI Taxonomy" id="2762598"/>
    <lineage>
        <taxon>Bacteria</taxon>
        <taxon>Bacillati</taxon>
        <taxon>Actinomycetota</taxon>
        <taxon>Actinomycetes</taxon>
        <taxon>Kitasatosporales</taxon>
        <taxon>Streptomycetaceae</taxon>
        <taxon>Streptomyces</taxon>
    </lineage>
</organism>
<dbReference type="SUPFAM" id="SSF56349">
    <property type="entry name" value="DNA breaking-rejoining enzymes"/>
    <property type="match status" value="1"/>
</dbReference>
<evidence type="ECO:0000313" key="3">
    <source>
        <dbReference type="EMBL" id="MFI7876042.1"/>
    </source>
</evidence>
<dbReference type="RefSeq" id="WP_399594980.1">
    <property type="nucleotide sequence ID" value="NZ_JBITPR010000066.1"/>
</dbReference>
<comment type="caution">
    <text evidence="3">The sequence shown here is derived from an EMBL/GenBank/DDBJ whole genome shotgun (WGS) entry which is preliminary data.</text>
</comment>
<gene>
    <name evidence="3" type="ORF">AB4829_36300</name>
</gene>
<keyword evidence="4" id="KW-1185">Reference proteome</keyword>
<dbReference type="CDD" id="cd00397">
    <property type="entry name" value="DNA_BRE_C"/>
    <property type="match status" value="1"/>
</dbReference>
<dbReference type="PROSITE" id="PS51898">
    <property type="entry name" value="TYR_RECOMBINASE"/>
    <property type="match status" value="1"/>
</dbReference>
<dbReference type="EMBL" id="JBITPR010000066">
    <property type="protein sequence ID" value="MFI7876042.1"/>
    <property type="molecule type" value="Genomic_DNA"/>
</dbReference>
<dbReference type="Gene3D" id="1.10.443.10">
    <property type="entry name" value="Intergrase catalytic core"/>
    <property type="match status" value="1"/>
</dbReference>
<dbReference type="InterPro" id="IPR013762">
    <property type="entry name" value="Integrase-like_cat_sf"/>
</dbReference>
<evidence type="ECO:0000256" key="1">
    <source>
        <dbReference type="ARBA" id="ARBA00023172"/>
    </source>
</evidence>
<sequence>MPDLLRQSLYRDLRDLRRALRLPQARCTHLLRQRLKGGTDVTIEPVTESGSVGALRLPRARVVPLSAPPSSYTAAVERYLTGAGIAKSSARIYRISLTTWGWMFAGEAAPTGPARRGAKPPVFPIAAIDDPALPEMLAELAAARADEMDADTVNRELSIARKAIGWWQRQGWIEGDPTIGIERRPAPPDRTKALAENQIAALWRLDVALREKTLWKMLYESAARADEVLCLNVEDLYPQDKRGKITAKGGATEWIHWQSGAAQLLPRLIARRTRGPLFLTDRKAPAGTPTLDVCPETGRARLSYRRAEEIFEESTRLLANPLASPEDIEDLDGWTLHRLRHSALTHDAEGGTSTPMLLARSRHASVRSLERYARPGVDAVARHVAERDPAARRKG</sequence>
<dbReference type="InterPro" id="IPR002104">
    <property type="entry name" value="Integrase_catalytic"/>
</dbReference>
<dbReference type="Proteomes" id="UP001614264">
    <property type="component" value="Unassembled WGS sequence"/>
</dbReference>
<feature type="domain" description="Tyr recombinase" evidence="2">
    <location>
        <begin position="189"/>
        <end position="385"/>
    </location>
</feature>
<evidence type="ECO:0000259" key="2">
    <source>
        <dbReference type="PROSITE" id="PS51898"/>
    </source>
</evidence>
<reference evidence="3 4" key="1">
    <citation type="submission" date="2024-07" db="EMBL/GenBank/DDBJ databases">
        <title>Whole genome sequencing of Prodigiosin pigment-producing Streptomyces salinarius isolated from rhizosphere soil of Arachis hypogaea.</title>
        <authorList>
            <person name="Vidhya A."/>
            <person name="Ramya S."/>
        </authorList>
    </citation>
    <scope>NUCLEOTIDE SEQUENCE [LARGE SCALE GENOMIC DNA]</scope>
    <source>
        <strain evidence="3 4">VRMG2420</strain>
    </source>
</reference>
<dbReference type="Pfam" id="PF00589">
    <property type="entry name" value="Phage_integrase"/>
    <property type="match status" value="1"/>
</dbReference>
<keyword evidence="1" id="KW-0233">DNA recombination</keyword>
<evidence type="ECO:0000313" key="4">
    <source>
        <dbReference type="Proteomes" id="UP001614264"/>
    </source>
</evidence>
<name>A0ABW8BNP4_9ACTN</name>
<dbReference type="InterPro" id="IPR011010">
    <property type="entry name" value="DNA_brk_join_enz"/>
</dbReference>
<accession>A0ABW8BNP4</accession>
<proteinExistence type="predicted"/>
<protein>
    <submittedName>
        <fullName evidence="3">Tyrosine-type recombinase/integrase</fullName>
    </submittedName>
</protein>